<dbReference type="KEGG" id="byl:A4V09_17140"/>
<dbReference type="EMBL" id="CP015405">
    <property type="protein sequence ID" value="ANU77318.1"/>
    <property type="molecule type" value="Genomic_DNA"/>
</dbReference>
<evidence type="ECO:0000313" key="2">
    <source>
        <dbReference type="Proteomes" id="UP000092574"/>
    </source>
</evidence>
<accession>A0A1C7IE62</accession>
<dbReference type="Proteomes" id="UP000092574">
    <property type="component" value="Chromosome"/>
</dbReference>
<sequence>MQNRLGGWDFCQAVESFPFTGTFLQSAQLCADLLNSYKNLTIHPVACLHLAERNTNHAFRCRIGNTGDKNEIKGTGEN</sequence>
<protein>
    <submittedName>
        <fullName evidence="1">Uncharacterized protein</fullName>
    </submittedName>
</protein>
<organism evidence="1 2">
    <name type="scientific">Blautia pseudococcoides</name>
    <dbReference type="NCBI Taxonomy" id="1796616"/>
    <lineage>
        <taxon>Bacteria</taxon>
        <taxon>Bacillati</taxon>
        <taxon>Bacillota</taxon>
        <taxon>Clostridia</taxon>
        <taxon>Lachnospirales</taxon>
        <taxon>Lachnospiraceae</taxon>
        <taxon>Blautia</taxon>
    </lineage>
</organism>
<dbReference type="STRING" id="1796616.A4V09_17140"/>
<name>A0A1C7IE62_9FIRM</name>
<reference evidence="1" key="1">
    <citation type="submission" date="2017-04" db="EMBL/GenBank/DDBJ databases">
        <title>Complete Genome Sequences of Twelve Strains of a Stable Defined Moderately Diverse Mouse Microbiota 2 (sDMDMm2).</title>
        <authorList>
            <person name="Uchimura Y."/>
            <person name="Wyss M."/>
            <person name="Brugiroux S."/>
            <person name="Limenitakis J.P."/>
            <person name="Stecher B."/>
            <person name="McCoy K.D."/>
            <person name="Macpherson A.J."/>
        </authorList>
    </citation>
    <scope>NUCLEOTIDE SEQUENCE</scope>
    <source>
        <strain evidence="1">YL58</strain>
    </source>
</reference>
<keyword evidence="2" id="KW-1185">Reference proteome</keyword>
<evidence type="ECO:0000313" key="1">
    <source>
        <dbReference type="EMBL" id="ANU77318.1"/>
    </source>
</evidence>
<gene>
    <name evidence="1" type="ORF">A4V09_17140</name>
</gene>
<dbReference type="AlphaFoldDB" id="A0A1C7IE62"/>
<proteinExistence type="predicted"/>